<accession>A0A382CJ61</accession>
<dbReference type="EMBL" id="UINC01034658">
    <property type="protein sequence ID" value="SVB25842.1"/>
    <property type="molecule type" value="Genomic_DNA"/>
</dbReference>
<sequence>MSGLVAVCLLLGSSGVIGVTVASAQVTVAEPALLPVVLPDLSRMHGVVQEQMREAYASLMALESGERSTAYGQLGTLLMAGEYPAEAERCFQNARLLAPDDFRWPYYLGHIYKNTGHLT</sequence>
<dbReference type="InterPro" id="IPR011990">
    <property type="entry name" value="TPR-like_helical_dom_sf"/>
</dbReference>
<feature type="non-terminal residue" evidence="1">
    <location>
        <position position="119"/>
    </location>
</feature>
<gene>
    <name evidence="1" type="ORF">METZ01_LOCUS178696</name>
</gene>
<name>A0A382CJ61_9ZZZZ</name>
<organism evidence="1">
    <name type="scientific">marine metagenome</name>
    <dbReference type="NCBI Taxonomy" id="408172"/>
    <lineage>
        <taxon>unclassified sequences</taxon>
        <taxon>metagenomes</taxon>
        <taxon>ecological metagenomes</taxon>
    </lineage>
</organism>
<dbReference type="Gene3D" id="1.25.40.10">
    <property type="entry name" value="Tetratricopeptide repeat domain"/>
    <property type="match status" value="1"/>
</dbReference>
<protein>
    <recommendedName>
        <fullName evidence="2">Tetratricopeptide repeat protein</fullName>
    </recommendedName>
</protein>
<proteinExistence type="predicted"/>
<evidence type="ECO:0008006" key="2">
    <source>
        <dbReference type="Google" id="ProtNLM"/>
    </source>
</evidence>
<dbReference type="AlphaFoldDB" id="A0A382CJ61"/>
<reference evidence="1" key="1">
    <citation type="submission" date="2018-05" db="EMBL/GenBank/DDBJ databases">
        <authorList>
            <person name="Lanie J.A."/>
            <person name="Ng W.-L."/>
            <person name="Kazmierczak K.M."/>
            <person name="Andrzejewski T.M."/>
            <person name="Davidsen T.M."/>
            <person name="Wayne K.J."/>
            <person name="Tettelin H."/>
            <person name="Glass J.I."/>
            <person name="Rusch D."/>
            <person name="Podicherti R."/>
            <person name="Tsui H.-C.T."/>
            <person name="Winkler M.E."/>
        </authorList>
    </citation>
    <scope>NUCLEOTIDE SEQUENCE</scope>
</reference>
<evidence type="ECO:0000313" key="1">
    <source>
        <dbReference type="EMBL" id="SVB25842.1"/>
    </source>
</evidence>
<dbReference type="SUPFAM" id="SSF48452">
    <property type="entry name" value="TPR-like"/>
    <property type="match status" value="1"/>
</dbReference>